<proteinExistence type="predicted"/>
<gene>
    <name evidence="2" type="ORF">ACH5RR_008840</name>
</gene>
<organism evidence="2 3">
    <name type="scientific">Cinchona calisaya</name>
    <dbReference type="NCBI Taxonomy" id="153742"/>
    <lineage>
        <taxon>Eukaryota</taxon>
        <taxon>Viridiplantae</taxon>
        <taxon>Streptophyta</taxon>
        <taxon>Embryophyta</taxon>
        <taxon>Tracheophyta</taxon>
        <taxon>Spermatophyta</taxon>
        <taxon>Magnoliopsida</taxon>
        <taxon>eudicotyledons</taxon>
        <taxon>Gunneridae</taxon>
        <taxon>Pentapetalae</taxon>
        <taxon>asterids</taxon>
        <taxon>lamiids</taxon>
        <taxon>Gentianales</taxon>
        <taxon>Rubiaceae</taxon>
        <taxon>Cinchonoideae</taxon>
        <taxon>Cinchoneae</taxon>
        <taxon>Cinchona</taxon>
    </lineage>
</organism>
<dbReference type="Proteomes" id="UP001630127">
    <property type="component" value="Unassembled WGS sequence"/>
</dbReference>
<accession>A0ABD3AHU9</accession>
<evidence type="ECO:0000313" key="2">
    <source>
        <dbReference type="EMBL" id="KAL3529518.1"/>
    </source>
</evidence>
<feature type="coiled-coil region" evidence="1">
    <location>
        <begin position="69"/>
        <end position="150"/>
    </location>
</feature>
<dbReference type="AlphaFoldDB" id="A0ABD3AHU9"/>
<name>A0ABD3AHU9_9GENT</name>
<protein>
    <submittedName>
        <fullName evidence="2">Uncharacterized protein</fullName>
    </submittedName>
</protein>
<keyword evidence="3" id="KW-1185">Reference proteome</keyword>
<comment type="caution">
    <text evidence="2">The sequence shown here is derived from an EMBL/GenBank/DDBJ whole genome shotgun (WGS) entry which is preliminary data.</text>
</comment>
<evidence type="ECO:0000256" key="1">
    <source>
        <dbReference type="SAM" id="Coils"/>
    </source>
</evidence>
<reference evidence="2 3" key="1">
    <citation type="submission" date="2024-11" db="EMBL/GenBank/DDBJ databases">
        <title>A near-complete genome assembly of Cinchona calisaya.</title>
        <authorList>
            <person name="Lian D.C."/>
            <person name="Zhao X.W."/>
            <person name="Wei L."/>
        </authorList>
    </citation>
    <scope>NUCLEOTIDE SEQUENCE [LARGE SCALE GENOMIC DNA]</scope>
    <source>
        <tissue evidence="2">Nenye</tissue>
    </source>
</reference>
<sequence>MVDDDPVRLTSLKRSYQTFLGFDESSQDLERNRKVALKAFTTAKEHYLAEAMSAFDNANIEQNEAIAALQEATKIVKEASARVKAANSRLKEVKESFGTAKSRLNKAKQDYTKALQVLKNTKMDDRFEEHQKHIIQLAEQEIQLEEEKEQQIKVFLHNKKFEIEDEDDVKAITYLRAKTGLEAYELRINNCVADDQKQKLVDLIRQEGLSLDDEA</sequence>
<keyword evidence="1" id="KW-0175">Coiled coil</keyword>
<evidence type="ECO:0000313" key="3">
    <source>
        <dbReference type="Proteomes" id="UP001630127"/>
    </source>
</evidence>
<dbReference type="EMBL" id="JBJUIK010000004">
    <property type="protein sequence ID" value="KAL3529518.1"/>
    <property type="molecule type" value="Genomic_DNA"/>
</dbReference>